<keyword evidence="17 21" id="KW-0472">Membrane</keyword>
<evidence type="ECO:0000256" key="2">
    <source>
        <dbReference type="ARBA" id="ARBA00004673"/>
    </source>
</evidence>
<dbReference type="GO" id="GO:0022904">
    <property type="term" value="P:respiratory electron transport chain"/>
    <property type="evidence" value="ECO:0007669"/>
    <property type="project" value="TreeGrafter"/>
</dbReference>
<evidence type="ECO:0000256" key="5">
    <source>
        <dbReference type="ARBA" id="ARBA00015947"/>
    </source>
</evidence>
<dbReference type="Gene3D" id="1.20.210.10">
    <property type="entry name" value="Cytochrome c oxidase-like, subunit I domain"/>
    <property type="match status" value="1"/>
</dbReference>
<name>A0AA35CHC3_9FIRM</name>
<keyword evidence="13 20" id="KW-0249">Electron transport</keyword>
<dbReference type="RefSeq" id="WP_264843073.1">
    <property type="nucleotide sequence ID" value="NZ_AP025628.1"/>
</dbReference>
<dbReference type="GO" id="GO:0009060">
    <property type="term" value="P:aerobic respiration"/>
    <property type="evidence" value="ECO:0007669"/>
    <property type="project" value="InterPro"/>
</dbReference>
<feature type="transmembrane region" description="Helical" evidence="21">
    <location>
        <begin position="162"/>
        <end position="188"/>
    </location>
</feature>
<dbReference type="EMBL" id="AP025628">
    <property type="protein sequence ID" value="BDG58949.1"/>
    <property type="molecule type" value="Genomic_DNA"/>
</dbReference>
<dbReference type="EC" id="7.1.1.9" evidence="4 21"/>
<evidence type="ECO:0000313" key="25">
    <source>
        <dbReference type="Proteomes" id="UP001163687"/>
    </source>
</evidence>
<dbReference type="InterPro" id="IPR023616">
    <property type="entry name" value="Cyt_c_oxase-like_su1_dom"/>
</dbReference>
<feature type="region of interest" description="Disordered" evidence="22">
    <location>
        <begin position="542"/>
        <end position="568"/>
    </location>
</feature>
<accession>A0AA35CHC3</accession>
<dbReference type="Gene3D" id="1.10.287.70">
    <property type="match status" value="1"/>
</dbReference>
<dbReference type="InterPro" id="IPR000883">
    <property type="entry name" value="Cyt_C_Oxase_1"/>
</dbReference>
<evidence type="ECO:0000256" key="17">
    <source>
        <dbReference type="ARBA" id="ARBA00023136"/>
    </source>
</evidence>
<evidence type="ECO:0000256" key="7">
    <source>
        <dbReference type="ARBA" id="ARBA00022475"/>
    </source>
</evidence>
<comment type="pathway">
    <text evidence="2 21">Energy metabolism; oxidative phosphorylation.</text>
</comment>
<feature type="transmembrane region" description="Helical" evidence="21">
    <location>
        <begin position="119"/>
        <end position="142"/>
    </location>
</feature>
<dbReference type="GO" id="GO:0046872">
    <property type="term" value="F:metal ion binding"/>
    <property type="evidence" value="ECO:0007669"/>
    <property type="project" value="UniProtKB-KW"/>
</dbReference>
<evidence type="ECO:0000256" key="9">
    <source>
        <dbReference type="ARBA" id="ARBA00022660"/>
    </source>
</evidence>
<feature type="transmembrane region" description="Helical" evidence="21">
    <location>
        <begin position="467"/>
        <end position="488"/>
    </location>
</feature>
<evidence type="ECO:0000256" key="11">
    <source>
        <dbReference type="ARBA" id="ARBA00022723"/>
    </source>
</evidence>
<comment type="similarity">
    <text evidence="3 20">Belongs to the heme-copper respiratory oxidase family.</text>
</comment>
<protein>
    <recommendedName>
        <fullName evidence="5 21">Cytochrome c oxidase subunit 1</fullName>
        <ecNumber evidence="4 21">7.1.1.9</ecNumber>
    </recommendedName>
</protein>
<keyword evidence="16 21" id="KW-0186">Copper</keyword>
<keyword evidence="6 20" id="KW-0813">Transport</keyword>
<dbReference type="GO" id="GO:0004129">
    <property type="term" value="F:cytochrome-c oxidase activity"/>
    <property type="evidence" value="ECO:0007669"/>
    <property type="project" value="UniProtKB-EC"/>
</dbReference>
<proteinExistence type="inferred from homology"/>
<dbReference type="PANTHER" id="PTHR10422">
    <property type="entry name" value="CYTOCHROME C OXIDASE SUBUNIT 1"/>
    <property type="match status" value="1"/>
</dbReference>
<evidence type="ECO:0000256" key="8">
    <source>
        <dbReference type="ARBA" id="ARBA00022617"/>
    </source>
</evidence>
<feature type="transmembrane region" description="Helical" evidence="21">
    <location>
        <begin position="75"/>
        <end position="98"/>
    </location>
</feature>
<evidence type="ECO:0000256" key="12">
    <source>
        <dbReference type="ARBA" id="ARBA00022967"/>
    </source>
</evidence>
<dbReference type="PANTHER" id="PTHR10422:SF18">
    <property type="entry name" value="CYTOCHROME C OXIDASE SUBUNIT 1"/>
    <property type="match status" value="1"/>
</dbReference>
<feature type="transmembrane region" description="Helical" evidence="21">
    <location>
        <begin position="200"/>
        <end position="228"/>
    </location>
</feature>
<evidence type="ECO:0000256" key="4">
    <source>
        <dbReference type="ARBA" id="ARBA00012949"/>
    </source>
</evidence>
<keyword evidence="10 20" id="KW-0812">Transmembrane</keyword>
<dbReference type="PRINTS" id="PR01165">
    <property type="entry name" value="CYCOXIDASEI"/>
</dbReference>
<dbReference type="NCBIfam" id="TIGR02891">
    <property type="entry name" value="CtaD_CoxA"/>
    <property type="match status" value="1"/>
</dbReference>
<evidence type="ECO:0000256" key="21">
    <source>
        <dbReference type="RuleBase" id="RU363061"/>
    </source>
</evidence>
<feature type="transmembrane region" description="Helical" evidence="21">
    <location>
        <begin position="393"/>
        <end position="413"/>
    </location>
</feature>
<evidence type="ECO:0000256" key="6">
    <source>
        <dbReference type="ARBA" id="ARBA00022448"/>
    </source>
</evidence>
<evidence type="ECO:0000256" key="19">
    <source>
        <dbReference type="ARBA" id="ARBA00047816"/>
    </source>
</evidence>
<feature type="transmembrane region" description="Helical" evidence="21">
    <location>
        <begin position="316"/>
        <end position="341"/>
    </location>
</feature>
<dbReference type="CDD" id="cd01662">
    <property type="entry name" value="Ubiquinol_Oxidase_I"/>
    <property type="match status" value="1"/>
</dbReference>
<gene>
    <name evidence="24" type="primary">ctaD</name>
    <name evidence="24" type="ORF">caldi_00390</name>
</gene>
<organism evidence="24 25">
    <name type="scientific">Caldinitratiruptor microaerophilus</name>
    <dbReference type="NCBI Taxonomy" id="671077"/>
    <lineage>
        <taxon>Bacteria</taxon>
        <taxon>Bacillati</taxon>
        <taxon>Bacillota</taxon>
        <taxon>Clostridia</taxon>
        <taxon>Eubacteriales</taxon>
        <taxon>Symbiobacteriaceae</taxon>
        <taxon>Caldinitratiruptor</taxon>
    </lineage>
</organism>
<feature type="domain" description="Cytochrome oxidase subunit I profile" evidence="23">
    <location>
        <begin position="16"/>
        <end position="530"/>
    </location>
</feature>
<comment type="catalytic activity">
    <reaction evidence="19 21">
        <text>4 Fe(II)-[cytochrome c] + O2 + 8 H(+)(in) = 4 Fe(III)-[cytochrome c] + 2 H2O + 4 H(+)(out)</text>
        <dbReference type="Rhea" id="RHEA:11436"/>
        <dbReference type="Rhea" id="RHEA-COMP:10350"/>
        <dbReference type="Rhea" id="RHEA-COMP:14399"/>
        <dbReference type="ChEBI" id="CHEBI:15377"/>
        <dbReference type="ChEBI" id="CHEBI:15378"/>
        <dbReference type="ChEBI" id="CHEBI:15379"/>
        <dbReference type="ChEBI" id="CHEBI:29033"/>
        <dbReference type="ChEBI" id="CHEBI:29034"/>
        <dbReference type="EC" id="7.1.1.9"/>
    </reaction>
</comment>
<evidence type="ECO:0000256" key="14">
    <source>
        <dbReference type="ARBA" id="ARBA00022989"/>
    </source>
</evidence>
<keyword evidence="15 21" id="KW-0408">Iron</keyword>
<feature type="transmembrane region" description="Helical" evidence="21">
    <location>
        <begin position="283"/>
        <end position="304"/>
    </location>
</feature>
<keyword evidence="14 21" id="KW-1133">Transmembrane helix</keyword>
<dbReference type="GO" id="GO:0020037">
    <property type="term" value="F:heme binding"/>
    <property type="evidence" value="ECO:0007669"/>
    <property type="project" value="InterPro"/>
</dbReference>
<dbReference type="GO" id="GO:0005886">
    <property type="term" value="C:plasma membrane"/>
    <property type="evidence" value="ECO:0007669"/>
    <property type="project" value="UniProtKB-SubCell"/>
</dbReference>
<evidence type="ECO:0000256" key="13">
    <source>
        <dbReference type="ARBA" id="ARBA00022982"/>
    </source>
</evidence>
<feature type="transmembrane region" description="Helical" evidence="21">
    <location>
        <begin position="35"/>
        <end position="55"/>
    </location>
</feature>
<keyword evidence="11 21" id="KW-0479">Metal-binding</keyword>
<dbReference type="GO" id="GO:0015990">
    <property type="term" value="P:electron transport coupled proton transport"/>
    <property type="evidence" value="ECO:0007669"/>
    <property type="project" value="InterPro"/>
</dbReference>
<keyword evidence="12" id="KW-1278">Translocase</keyword>
<evidence type="ECO:0000256" key="3">
    <source>
        <dbReference type="ARBA" id="ARBA00009578"/>
    </source>
</evidence>
<evidence type="ECO:0000313" key="24">
    <source>
        <dbReference type="EMBL" id="BDG58949.1"/>
    </source>
</evidence>
<dbReference type="InterPro" id="IPR023615">
    <property type="entry name" value="Cyt_c_Oxase_su1_BS"/>
</dbReference>
<feature type="transmembrane region" description="Helical" evidence="21">
    <location>
        <begin position="353"/>
        <end position="373"/>
    </location>
</feature>
<comment type="subcellular location">
    <subcellularLocation>
        <location evidence="1 21">Cell membrane</location>
        <topology evidence="1 21">Multi-pass membrane protein</topology>
    </subcellularLocation>
</comment>
<comment type="function">
    <text evidence="18 21">Cytochrome c oxidase is the component of the respiratory chain that catalyzes the reduction of oxygen to water. Subunits 1-3 form the functional core of the enzyme complex. CO I is the catalytic subunit of the enzyme. Electrons originating in cytochrome c are transferred via the copper A center of subunit 2 and heme A of subunit 1 to the bimetallic center formed by heme A3 and copper B.</text>
</comment>
<feature type="transmembrane region" description="Helical" evidence="21">
    <location>
        <begin position="598"/>
        <end position="617"/>
    </location>
</feature>
<evidence type="ECO:0000256" key="20">
    <source>
        <dbReference type="RuleBase" id="RU000370"/>
    </source>
</evidence>
<keyword evidence="9 20" id="KW-0679">Respiratory chain</keyword>
<evidence type="ECO:0000256" key="16">
    <source>
        <dbReference type="ARBA" id="ARBA00023008"/>
    </source>
</evidence>
<evidence type="ECO:0000256" key="10">
    <source>
        <dbReference type="ARBA" id="ARBA00022692"/>
    </source>
</evidence>
<evidence type="ECO:0000256" key="15">
    <source>
        <dbReference type="ARBA" id="ARBA00023004"/>
    </source>
</evidence>
<dbReference type="PROSITE" id="PS00077">
    <property type="entry name" value="COX1_CUB"/>
    <property type="match status" value="1"/>
</dbReference>
<sequence>MAVGAEKLVGTLRKPREETGLWSWLTTVDHKRIGILYLATGFAFFLMGAVEALLIRLQLARPGGGVLSAQTYNQVLTMHGTTMIFLAAMPLIAGFFNYMMPILIGARDVAFPRMNALSYWLFLAGGIILNSSWFLGGAPAAGWFNYANLSGPQFSPGRGIDFYLLGLQVSGIGTLVSAINFIVTILNLRAPGMRLMDMPPFAWATLFTSAIILFALPPFTAGMILLMFDRWFGTGFFVPSAGGDVVLWQHLFWIFGHPEVYILALPAYGIISEVIPTFSRKPFFGYTSMVIALTAISGLSFLVWVHHMFTVGLGPWVNTLFAITTKAISVPTGILMFNWIATMWGGDLRFTTALHYAVGFLVVFTIGGLSGIVNATSALNPQLQDTYWVVGHFHYVAIGGVLFSLLAGLCYWWPKITGRLLDERLGRRSFWLVFIGFNLIFFPFHILGVLGMPRRIYTYAPELGLSVWNAVATAGAFVMGTGILLLAYNLVTSLVRGQPAGADPWDGRTLEWSIPSPPPVYNFARLPLVRGRDAFWLEKRSGGGTMQPAPEEEHGHAGGGHGKGGHGHAIHMPSPSYMPAVVALGLTVASYGGIFRSLLVALIGLAILAFGIFGWIFEDDSGYLLELEEDVA</sequence>
<evidence type="ECO:0000256" key="18">
    <source>
        <dbReference type="ARBA" id="ARBA00025218"/>
    </source>
</evidence>
<dbReference type="Pfam" id="PF00115">
    <property type="entry name" value="COX1"/>
    <property type="match status" value="1"/>
</dbReference>
<dbReference type="FunFam" id="1.20.210.10:FF:000006">
    <property type="entry name" value="Cytochrome c oxidase subunit 1"/>
    <property type="match status" value="1"/>
</dbReference>
<dbReference type="PROSITE" id="PS50855">
    <property type="entry name" value="COX1"/>
    <property type="match status" value="1"/>
</dbReference>
<evidence type="ECO:0000256" key="1">
    <source>
        <dbReference type="ARBA" id="ARBA00004651"/>
    </source>
</evidence>
<keyword evidence="8 20" id="KW-0349">Heme</keyword>
<evidence type="ECO:0000259" key="23">
    <source>
        <dbReference type="PROSITE" id="PS50855"/>
    </source>
</evidence>
<dbReference type="InterPro" id="IPR036927">
    <property type="entry name" value="Cyt_c_oxase-like_su1_sf"/>
</dbReference>
<evidence type="ECO:0000256" key="22">
    <source>
        <dbReference type="SAM" id="MobiDB-lite"/>
    </source>
</evidence>
<keyword evidence="25" id="KW-1185">Reference proteome</keyword>
<dbReference type="KEGG" id="cmic:caldi_00390"/>
<dbReference type="Proteomes" id="UP001163687">
    <property type="component" value="Chromosome"/>
</dbReference>
<feature type="transmembrane region" description="Helical" evidence="21">
    <location>
        <begin position="425"/>
        <end position="447"/>
    </location>
</feature>
<reference evidence="24" key="1">
    <citation type="submission" date="2022-03" db="EMBL/GenBank/DDBJ databases">
        <title>Complete genome sequence of Caldinitratiruptor microaerophilus.</title>
        <authorList>
            <person name="Mukaiyama R."/>
            <person name="Nishiyama T."/>
            <person name="Ueda K."/>
        </authorList>
    </citation>
    <scope>NUCLEOTIDE SEQUENCE</scope>
    <source>
        <strain evidence="24">JCM 16183</strain>
    </source>
</reference>
<feature type="transmembrane region" description="Helical" evidence="21">
    <location>
        <begin position="248"/>
        <end position="271"/>
    </location>
</feature>
<dbReference type="SUPFAM" id="SSF81442">
    <property type="entry name" value="Cytochrome c oxidase subunit I-like"/>
    <property type="match status" value="1"/>
</dbReference>
<keyword evidence="7 21" id="KW-1003">Cell membrane</keyword>
<dbReference type="AlphaFoldDB" id="A0AA35CHC3"/>
<dbReference type="InterPro" id="IPR014241">
    <property type="entry name" value="Cyt_c_oxidase_su1_bac"/>
</dbReference>